<reference evidence="2 3" key="1">
    <citation type="submission" date="2019-02" db="EMBL/GenBank/DDBJ databases">
        <title>Deep-cultivation of Planctomycetes and their phenomic and genomic characterization uncovers novel biology.</title>
        <authorList>
            <person name="Wiegand S."/>
            <person name="Jogler M."/>
            <person name="Boedeker C."/>
            <person name="Pinto D."/>
            <person name="Vollmers J."/>
            <person name="Rivas-Marin E."/>
            <person name="Kohn T."/>
            <person name="Peeters S.H."/>
            <person name="Heuer A."/>
            <person name="Rast P."/>
            <person name="Oberbeckmann S."/>
            <person name="Bunk B."/>
            <person name="Jeske O."/>
            <person name="Meyerdierks A."/>
            <person name="Storesund J.E."/>
            <person name="Kallscheuer N."/>
            <person name="Luecker S."/>
            <person name="Lage O.M."/>
            <person name="Pohl T."/>
            <person name="Merkel B.J."/>
            <person name="Hornburger P."/>
            <person name="Mueller R.-W."/>
            <person name="Bruemmer F."/>
            <person name="Labrenz M."/>
            <person name="Spormann A.M."/>
            <person name="Op den Camp H."/>
            <person name="Overmann J."/>
            <person name="Amann R."/>
            <person name="Jetten M.S.M."/>
            <person name="Mascher T."/>
            <person name="Medema M.H."/>
            <person name="Devos D.P."/>
            <person name="Kaster A.-K."/>
            <person name="Ovreas L."/>
            <person name="Rohde M."/>
            <person name="Galperin M.Y."/>
            <person name="Jogler C."/>
        </authorList>
    </citation>
    <scope>NUCLEOTIDE SEQUENCE [LARGE SCALE GENOMIC DNA]</scope>
    <source>
        <strain evidence="2 3">Pla85_3_4</strain>
    </source>
</reference>
<dbReference type="KEGG" id="lcre:Pla8534_18290"/>
<name>A0A518DQC3_9BACT</name>
<accession>A0A518DQC3</accession>
<evidence type="ECO:0000256" key="1">
    <source>
        <dbReference type="SAM" id="Phobius"/>
    </source>
</evidence>
<keyword evidence="3" id="KW-1185">Reference proteome</keyword>
<evidence type="ECO:0000313" key="3">
    <source>
        <dbReference type="Proteomes" id="UP000317648"/>
    </source>
</evidence>
<gene>
    <name evidence="2" type="ORF">Pla8534_18290</name>
</gene>
<dbReference type="AlphaFoldDB" id="A0A518DQC3"/>
<keyword evidence="1" id="KW-0472">Membrane</keyword>
<evidence type="ECO:0008006" key="4">
    <source>
        <dbReference type="Google" id="ProtNLM"/>
    </source>
</evidence>
<keyword evidence="1" id="KW-1133">Transmembrane helix</keyword>
<dbReference type="EMBL" id="CP036433">
    <property type="protein sequence ID" value="QDU94043.1"/>
    <property type="molecule type" value="Genomic_DNA"/>
</dbReference>
<dbReference type="InterPro" id="IPR032675">
    <property type="entry name" value="LRR_dom_sf"/>
</dbReference>
<dbReference type="Proteomes" id="UP000317648">
    <property type="component" value="Chromosome"/>
</dbReference>
<proteinExistence type="predicted"/>
<dbReference type="Gene3D" id="3.80.10.10">
    <property type="entry name" value="Ribonuclease Inhibitor"/>
    <property type="match status" value="1"/>
</dbReference>
<keyword evidence="1" id="KW-0812">Transmembrane</keyword>
<evidence type="ECO:0000313" key="2">
    <source>
        <dbReference type="EMBL" id="QDU94043.1"/>
    </source>
</evidence>
<protein>
    <recommendedName>
        <fullName evidence="4">Leucine Rich repeats (2 copies)</fullName>
    </recommendedName>
</protein>
<feature type="transmembrane region" description="Helical" evidence="1">
    <location>
        <begin position="20"/>
        <end position="41"/>
    </location>
</feature>
<sequence>MQGTNDKQSPDLNGTASSAIRIFLWRLPALSVVFALSFVVYRGCIVPQLSVEAIERLGGSVGYESAFGITACEYVSLSDTAATDADLVHVCNVEPHSYVYLDGTSVTDEGLKLFAGWRLLELDLRNTRVTEKGVAKLKRTMPRCKIRVQVVASAGLAE</sequence>
<organism evidence="2 3">
    <name type="scientific">Lignipirellula cremea</name>
    <dbReference type="NCBI Taxonomy" id="2528010"/>
    <lineage>
        <taxon>Bacteria</taxon>
        <taxon>Pseudomonadati</taxon>
        <taxon>Planctomycetota</taxon>
        <taxon>Planctomycetia</taxon>
        <taxon>Pirellulales</taxon>
        <taxon>Pirellulaceae</taxon>
        <taxon>Lignipirellula</taxon>
    </lineage>
</organism>